<evidence type="ECO:0000256" key="1">
    <source>
        <dbReference type="ARBA" id="ARBA00022679"/>
    </source>
</evidence>
<keyword evidence="5" id="KW-0472">Membrane</keyword>
<proteinExistence type="predicted"/>
<keyword evidence="5" id="KW-1133">Transmembrane helix</keyword>
<dbReference type="EMBL" id="JAJTWT010000005">
    <property type="protein sequence ID" value="MCE4538250.1"/>
    <property type="molecule type" value="Genomic_DNA"/>
</dbReference>
<dbReference type="Pfam" id="PF02518">
    <property type="entry name" value="HATPase_c"/>
    <property type="match status" value="1"/>
</dbReference>
<dbReference type="GO" id="GO:0016301">
    <property type="term" value="F:kinase activity"/>
    <property type="evidence" value="ECO:0007669"/>
    <property type="project" value="UniProtKB-KW"/>
</dbReference>
<keyword evidence="1" id="KW-0808">Transferase</keyword>
<dbReference type="Gene3D" id="3.30.565.10">
    <property type="entry name" value="Histidine kinase-like ATPase, C-terminal domain"/>
    <property type="match status" value="1"/>
</dbReference>
<evidence type="ECO:0000313" key="7">
    <source>
        <dbReference type="EMBL" id="MCE4538250.1"/>
    </source>
</evidence>
<sequence>MAVGSALEILPARLLGVADAAGNELFRRSMRTWRISLSGSAILSAALAATFNALIPGSSLWTWAALGWLVYVVQALLCLNLERQCQAASPPPPWCAATLVLTICVGALWGSLVWWMPAESRSAELLGAFGTVMFLLGVSSASTSVGMLLAVLVPAGVVLASALTWHAGLPVAGGLSLLVLVLIVQHGRVLQANMLEVVRQRRQLQALSEELQAQQAKVEQVSRERALAEERQRLLRDMHDGIGSSLIFAIKAIEQKRLDLDEASKVLRDCLDELRLVIDSLDPMGNDLVALLATLRYRLNHRLDGAGIELEWSVGDVPPLPWLNAPEALDVLRIVQEAVANAIKHAGGRKLRIAVVRNDGIDGQATGVVVLVEDDGQGLTDEQSPDGRGLLHMRQRAERLGATLEFVSSPLGGLGVCLHMPLEAPLKSPDRA</sequence>
<feature type="transmembrane region" description="Helical" evidence="5">
    <location>
        <begin position="61"/>
        <end position="81"/>
    </location>
</feature>
<dbReference type="SUPFAM" id="SSF55874">
    <property type="entry name" value="ATPase domain of HSP90 chaperone/DNA topoisomerase II/histidine kinase"/>
    <property type="match status" value="1"/>
</dbReference>
<evidence type="ECO:0000256" key="4">
    <source>
        <dbReference type="SAM" id="Coils"/>
    </source>
</evidence>
<dbReference type="RefSeq" id="WP_233392692.1">
    <property type="nucleotide sequence ID" value="NZ_JAJTWT010000005.1"/>
</dbReference>
<evidence type="ECO:0000313" key="8">
    <source>
        <dbReference type="Proteomes" id="UP001201463"/>
    </source>
</evidence>
<reference evidence="7 8" key="1">
    <citation type="submission" date="2021-12" db="EMBL/GenBank/DDBJ databases">
        <title>Genome seq of p7.</title>
        <authorList>
            <person name="Seo T."/>
        </authorList>
    </citation>
    <scope>NUCLEOTIDE SEQUENCE [LARGE SCALE GENOMIC DNA]</scope>
    <source>
        <strain evidence="7 8">P7</strain>
    </source>
</reference>
<dbReference type="Proteomes" id="UP001201463">
    <property type="component" value="Unassembled WGS sequence"/>
</dbReference>
<feature type="transmembrane region" description="Helical" evidence="5">
    <location>
        <begin position="171"/>
        <end position="190"/>
    </location>
</feature>
<evidence type="ECO:0000256" key="3">
    <source>
        <dbReference type="ARBA" id="ARBA00023012"/>
    </source>
</evidence>
<feature type="coiled-coil region" evidence="4">
    <location>
        <begin position="190"/>
        <end position="231"/>
    </location>
</feature>
<dbReference type="InterPro" id="IPR003594">
    <property type="entry name" value="HATPase_dom"/>
</dbReference>
<keyword evidence="4" id="KW-0175">Coiled coil</keyword>
<evidence type="ECO:0000256" key="2">
    <source>
        <dbReference type="ARBA" id="ARBA00022777"/>
    </source>
</evidence>
<accession>A0ABS8XEV7</accession>
<protein>
    <submittedName>
        <fullName evidence="7">Sensor histidine kinase</fullName>
    </submittedName>
</protein>
<dbReference type="InterPro" id="IPR036890">
    <property type="entry name" value="HATPase_C_sf"/>
</dbReference>
<dbReference type="Gene3D" id="1.20.5.1930">
    <property type="match status" value="1"/>
</dbReference>
<dbReference type="PANTHER" id="PTHR24421:SF55">
    <property type="entry name" value="SENSOR HISTIDINE KINASE YDFH"/>
    <property type="match status" value="1"/>
</dbReference>
<name>A0ABS8XEV7_9BURK</name>
<dbReference type="PANTHER" id="PTHR24421">
    <property type="entry name" value="NITRATE/NITRITE SENSOR PROTEIN NARX-RELATED"/>
    <property type="match status" value="1"/>
</dbReference>
<dbReference type="InterPro" id="IPR050482">
    <property type="entry name" value="Sensor_HK_TwoCompSys"/>
</dbReference>
<keyword evidence="2 7" id="KW-0418">Kinase</keyword>
<feature type="transmembrane region" description="Helical" evidence="5">
    <location>
        <begin position="35"/>
        <end position="55"/>
    </location>
</feature>
<keyword evidence="5" id="KW-0812">Transmembrane</keyword>
<gene>
    <name evidence="7" type="ORF">LXT12_13415</name>
</gene>
<keyword evidence="8" id="KW-1185">Reference proteome</keyword>
<evidence type="ECO:0000256" key="5">
    <source>
        <dbReference type="SAM" id="Phobius"/>
    </source>
</evidence>
<dbReference type="CDD" id="cd16917">
    <property type="entry name" value="HATPase_UhpB-NarQ-NarX-like"/>
    <property type="match status" value="1"/>
</dbReference>
<feature type="domain" description="Histidine kinase/HSP90-like ATPase" evidence="6">
    <location>
        <begin position="330"/>
        <end position="423"/>
    </location>
</feature>
<evidence type="ECO:0000259" key="6">
    <source>
        <dbReference type="Pfam" id="PF02518"/>
    </source>
</evidence>
<feature type="transmembrane region" description="Helical" evidence="5">
    <location>
        <begin position="93"/>
        <end position="116"/>
    </location>
</feature>
<comment type="caution">
    <text evidence="7">The sequence shown here is derived from an EMBL/GenBank/DDBJ whole genome shotgun (WGS) entry which is preliminary data.</text>
</comment>
<organism evidence="7 8">
    <name type="scientific">Pelomonas caseinilytica</name>
    <dbReference type="NCBI Taxonomy" id="2906763"/>
    <lineage>
        <taxon>Bacteria</taxon>
        <taxon>Pseudomonadati</taxon>
        <taxon>Pseudomonadota</taxon>
        <taxon>Betaproteobacteria</taxon>
        <taxon>Burkholderiales</taxon>
        <taxon>Sphaerotilaceae</taxon>
        <taxon>Roseateles</taxon>
    </lineage>
</organism>
<keyword evidence="3" id="KW-0902">Two-component regulatory system</keyword>